<evidence type="ECO:0000313" key="2">
    <source>
        <dbReference type="Proteomes" id="UP001497680"/>
    </source>
</evidence>
<organism evidence="1 2">
    <name type="scientific">Hypoxylon rubiginosum</name>
    <dbReference type="NCBI Taxonomy" id="110542"/>
    <lineage>
        <taxon>Eukaryota</taxon>
        <taxon>Fungi</taxon>
        <taxon>Dikarya</taxon>
        <taxon>Ascomycota</taxon>
        <taxon>Pezizomycotina</taxon>
        <taxon>Sordariomycetes</taxon>
        <taxon>Xylariomycetidae</taxon>
        <taxon>Xylariales</taxon>
        <taxon>Hypoxylaceae</taxon>
        <taxon>Hypoxylon</taxon>
    </lineage>
</organism>
<gene>
    <name evidence="1" type="ORF">F4821DRAFT_266287</name>
</gene>
<dbReference type="Proteomes" id="UP001497680">
    <property type="component" value="Unassembled WGS sequence"/>
</dbReference>
<reference evidence="1 2" key="1">
    <citation type="journal article" date="2022" name="New Phytol.">
        <title>Ecological generalism drives hyperdiversity of secondary metabolite gene clusters in xylarialean endophytes.</title>
        <authorList>
            <person name="Franco M.E.E."/>
            <person name="Wisecaver J.H."/>
            <person name="Arnold A.E."/>
            <person name="Ju Y.M."/>
            <person name="Slot J.C."/>
            <person name="Ahrendt S."/>
            <person name="Moore L.P."/>
            <person name="Eastman K.E."/>
            <person name="Scott K."/>
            <person name="Konkel Z."/>
            <person name="Mondo S.J."/>
            <person name="Kuo A."/>
            <person name="Hayes R.D."/>
            <person name="Haridas S."/>
            <person name="Andreopoulos B."/>
            <person name="Riley R."/>
            <person name="LaButti K."/>
            <person name="Pangilinan J."/>
            <person name="Lipzen A."/>
            <person name="Amirebrahimi M."/>
            <person name="Yan J."/>
            <person name="Adam C."/>
            <person name="Keymanesh K."/>
            <person name="Ng V."/>
            <person name="Louie K."/>
            <person name="Northen T."/>
            <person name="Drula E."/>
            <person name="Henrissat B."/>
            <person name="Hsieh H.M."/>
            <person name="Youens-Clark K."/>
            <person name="Lutzoni F."/>
            <person name="Miadlikowska J."/>
            <person name="Eastwood D.C."/>
            <person name="Hamelin R.C."/>
            <person name="Grigoriev I.V."/>
            <person name="U'Ren J.M."/>
        </authorList>
    </citation>
    <scope>NUCLEOTIDE SEQUENCE [LARGE SCALE GENOMIC DNA]</scope>
    <source>
        <strain evidence="1 2">ER1909</strain>
    </source>
</reference>
<sequence>MGNRPGYHTPLENAYSIADVQEAYQSRAETAPGGSFITTIGGFHPNQFQETRLPTLKEMDDAVPSHPVFISYSFAGPAVTNSLGKAFFEALEDPPTIDADGNIAFGTENGKALLALRQQLTFEDRKRGVADAMAYAASLGVTTHLDQGAFAATGTPQDGAASEDLYRMHLPWLRVYDDGEGIIRLRINFLHMDDTVDVPTVQARLLNSFQFFGNDMVRTGSIGEFATADYAGGPVFEEAALRIAQAGWRLEVHSLTGTDFQTQIQAFENVDAGQNVTDLRWVIAHVPLITEEYLDRLKKLGGGVNLSSWMYLAGTGPNAGPPFRTIVDNGIPVGMGGDGMQIAPMNPWVHAYYATTGKNALGEQINEGQQISREEALRLYTRANQWFLGKPDEELLGAIEVGRLGDVVVLNEDYFEVPDEGLKDLRSVLTVVGGVVVHDELR</sequence>
<keyword evidence="2" id="KW-1185">Reference proteome</keyword>
<dbReference type="EMBL" id="MU394280">
    <property type="protein sequence ID" value="KAI6093472.1"/>
    <property type="molecule type" value="Genomic_DNA"/>
</dbReference>
<proteinExistence type="predicted"/>
<protein>
    <submittedName>
        <fullName evidence="1">Amidohydrolase 3</fullName>
    </submittedName>
</protein>
<accession>A0ACC0DL13</accession>
<comment type="caution">
    <text evidence="1">The sequence shown here is derived from an EMBL/GenBank/DDBJ whole genome shotgun (WGS) entry which is preliminary data.</text>
</comment>
<name>A0ACC0DL13_9PEZI</name>
<evidence type="ECO:0000313" key="1">
    <source>
        <dbReference type="EMBL" id="KAI6093472.1"/>
    </source>
</evidence>